<dbReference type="PATRIC" id="fig|46224.3.peg.1637"/>
<name>A0A150LCS9_9BACI</name>
<feature type="domain" description="Glycosyl transferase family 1" evidence="7">
    <location>
        <begin position="653"/>
        <end position="795"/>
    </location>
</feature>
<comment type="subcellular location">
    <subcellularLocation>
        <location evidence="1">Cell membrane</location>
        <topology evidence="1">Peripheral membrane protein</topology>
    </subcellularLocation>
</comment>
<proteinExistence type="inferred from homology"/>
<dbReference type="GO" id="GO:0047355">
    <property type="term" value="F:CDP-glycerol glycerophosphotransferase activity"/>
    <property type="evidence" value="ECO:0007669"/>
    <property type="project" value="InterPro"/>
</dbReference>
<evidence type="ECO:0000313" key="9">
    <source>
        <dbReference type="Proteomes" id="UP000075666"/>
    </source>
</evidence>
<evidence type="ECO:0000259" key="7">
    <source>
        <dbReference type="Pfam" id="PF00534"/>
    </source>
</evidence>
<dbReference type="Proteomes" id="UP000075666">
    <property type="component" value="Unassembled WGS sequence"/>
</dbReference>
<evidence type="ECO:0000256" key="3">
    <source>
        <dbReference type="ARBA" id="ARBA00022475"/>
    </source>
</evidence>
<dbReference type="InterPro" id="IPR007554">
    <property type="entry name" value="Glycerophosphate_synth"/>
</dbReference>
<dbReference type="SUPFAM" id="SSF53756">
    <property type="entry name" value="UDP-Glycosyltransferase/glycogen phosphorylase"/>
    <property type="match status" value="2"/>
</dbReference>
<dbReference type="RefSeq" id="WP_160331416.1">
    <property type="nucleotide sequence ID" value="NZ_LQYN01000024.1"/>
</dbReference>
<evidence type="ECO:0000313" key="8">
    <source>
        <dbReference type="EMBL" id="KYD09562.1"/>
    </source>
</evidence>
<dbReference type="Gene3D" id="3.40.50.12580">
    <property type="match status" value="1"/>
</dbReference>
<protein>
    <recommendedName>
        <fullName evidence="7">Glycosyl transferase family 1 domain-containing protein</fullName>
    </recommendedName>
</protein>
<evidence type="ECO:0000256" key="2">
    <source>
        <dbReference type="ARBA" id="ARBA00010488"/>
    </source>
</evidence>
<dbReference type="InterPro" id="IPR043149">
    <property type="entry name" value="TagF_N"/>
</dbReference>
<dbReference type="PANTHER" id="PTHR37316">
    <property type="entry name" value="TEICHOIC ACID GLYCEROL-PHOSPHATE PRIMASE"/>
    <property type="match status" value="1"/>
</dbReference>
<organism evidence="8 9">
    <name type="scientific">Heyndrickxia sporothermodurans</name>
    <dbReference type="NCBI Taxonomy" id="46224"/>
    <lineage>
        <taxon>Bacteria</taxon>
        <taxon>Bacillati</taxon>
        <taxon>Bacillota</taxon>
        <taxon>Bacilli</taxon>
        <taxon>Bacillales</taxon>
        <taxon>Bacillaceae</taxon>
        <taxon>Heyndrickxia</taxon>
    </lineage>
</organism>
<dbReference type="InterPro" id="IPR043148">
    <property type="entry name" value="TagF_C"/>
</dbReference>
<reference evidence="8 9" key="1">
    <citation type="submission" date="2016-01" db="EMBL/GenBank/DDBJ databases">
        <title>Genome Sequences of Twelve Sporeforming Bacillus Species Isolated from Foods.</title>
        <authorList>
            <person name="Berendsen E.M."/>
            <person name="Wells-Bennik M.H."/>
            <person name="Krawcyk A.O."/>
            <person name="De Jong A."/>
            <person name="Holsappel S."/>
            <person name="Eijlander R.T."/>
            <person name="Kuipers O.P."/>
        </authorList>
    </citation>
    <scope>NUCLEOTIDE SEQUENCE [LARGE SCALE GENOMIC DNA]</scope>
    <source>
        <strain evidence="8 9">B4102</strain>
    </source>
</reference>
<dbReference type="CDD" id="cd03811">
    <property type="entry name" value="GT4_GT28_WabH-like"/>
    <property type="match status" value="1"/>
</dbReference>
<dbReference type="Gene3D" id="3.40.50.2000">
    <property type="entry name" value="Glycogen Phosphorylase B"/>
    <property type="match status" value="2"/>
</dbReference>
<dbReference type="PANTHER" id="PTHR37316:SF3">
    <property type="entry name" value="TEICHOIC ACID GLYCEROL-PHOSPHATE TRANSFERASE"/>
    <property type="match status" value="1"/>
</dbReference>
<accession>A0A150LCS9</accession>
<comment type="similarity">
    <text evidence="2">Belongs to the CDP-glycerol glycerophosphotransferase family.</text>
</comment>
<evidence type="ECO:0000256" key="1">
    <source>
        <dbReference type="ARBA" id="ARBA00004202"/>
    </source>
</evidence>
<evidence type="ECO:0000256" key="4">
    <source>
        <dbReference type="ARBA" id="ARBA00022679"/>
    </source>
</evidence>
<dbReference type="GO" id="GO:0005524">
    <property type="term" value="F:ATP binding"/>
    <property type="evidence" value="ECO:0007669"/>
    <property type="project" value="UniProtKB-KW"/>
</dbReference>
<dbReference type="STRING" id="46224.B4102_1960"/>
<evidence type="ECO:0000256" key="5">
    <source>
        <dbReference type="ARBA" id="ARBA00022944"/>
    </source>
</evidence>
<keyword evidence="6" id="KW-0472">Membrane</keyword>
<gene>
    <name evidence="8" type="ORF">B4102_1960</name>
</gene>
<dbReference type="GO" id="GO:0016757">
    <property type="term" value="F:glycosyltransferase activity"/>
    <property type="evidence" value="ECO:0007669"/>
    <property type="project" value="InterPro"/>
</dbReference>
<dbReference type="Pfam" id="PF00534">
    <property type="entry name" value="Glycos_transf_1"/>
    <property type="match status" value="1"/>
</dbReference>
<dbReference type="GO" id="GO:0005886">
    <property type="term" value="C:plasma membrane"/>
    <property type="evidence" value="ECO:0007669"/>
    <property type="project" value="UniProtKB-SubCell"/>
</dbReference>
<dbReference type="InterPro" id="IPR051612">
    <property type="entry name" value="Teichoic_Acid_Biosynth"/>
</dbReference>
<evidence type="ECO:0000256" key="6">
    <source>
        <dbReference type="ARBA" id="ARBA00023136"/>
    </source>
</evidence>
<sequence>MILKKIKRIVGRNFRKQLIYVNYLEKKPIQSKMILYEAYHGRSMTGNPYAVFKYLIGKTEFKDFRHIWVIKDKSVIQEEFLHLPNVEYVIYQSIPYVKRLATAKYLINDTTFPAYFQKRKDQVYANIWHGTPLKTMGLDIKNKGFAEHKNIQRNFLFTDYFVSPNKFTYEKLLKSHDIYSIYNGIVLDTGYPRVDLMWNADTNQLKKKLAIPLNKKVILYAPTWRGKLGERKNESIKLAEDVSKIQQAFADDYTVLLKSHYFAHQFFKENGLADQCVPNSIGTNELLSIVDLLITDYSSIFFEFLPMNRPILFYPYDKDEYLDTRGTYIPLNELPGPICQDVPSLIEHIHHIDQVKKQYGPVYREFKGKFCYHDDGNATARMVDTVFRGRPSEHVIKTVTNKTKILLYGGGFLNNGITASLTNLLKSIDYDLYDVTLIDYGNQKEEKIHNLNKINKNVHIIYRVGSWNATIAERLRHLLFLQNGAYTPYMKRLMPAKMYQREMGRMVGLTKFDIGIDFSGYSPFWSLLFAFGDFKRKSIFLHSDMRKEIDKKVNKKYPHRKNLHIIFSLYNFYDKVLSVSKLTHEQNKQNLMRFIEESSRKMDYVINTIDYKNILAKKEDYQYEFAMETDLSLKGLASTAPAFPMPSTSNINFITIGRLGPEKDHAKLIDAFSVIASANKNARLYIVGDGALRDVLKEKVKKLQLQDKIIFTGQIDNPYTLLNLCDCFVLSSNQEGQPMVLLEALVLGKPVIVTDIPGSRSVVEGGYGLIVENSIDGLVKGMNDYLEGKRINEQAFDYEAYLNDAINMFYEKVCRIEK</sequence>
<keyword evidence="9" id="KW-1185">Reference proteome</keyword>
<dbReference type="AlphaFoldDB" id="A0A150LCS9"/>
<dbReference type="Pfam" id="PF04464">
    <property type="entry name" value="Glyphos_transf"/>
    <property type="match status" value="1"/>
</dbReference>
<dbReference type="EMBL" id="LQYN01000024">
    <property type="protein sequence ID" value="KYD09562.1"/>
    <property type="molecule type" value="Genomic_DNA"/>
</dbReference>
<comment type="caution">
    <text evidence="8">The sequence shown here is derived from an EMBL/GenBank/DDBJ whole genome shotgun (WGS) entry which is preliminary data.</text>
</comment>
<dbReference type="GO" id="GO:0008771">
    <property type="term" value="F:[citrate (pro-3S)-lyase] ligase activity"/>
    <property type="evidence" value="ECO:0007669"/>
    <property type="project" value="InterPro"/>
</dbReference>
<dbReference type="OrthoDB" id="9813638at2"/>
<dbReference type="GO" id="GO:0019350">
    <property type="term" value="P:teichoic acid biosynthetic process"/>
    <property type="evidence" value="ECO:0007669"/>
    <property type="project" value="UniProtKB-KW"/>
</dbReference>
<keyword evidence="5" id="KW-0777">Teichoic acid biosynthesis</keyword>
<keyword evidence="3" id="KW-1003">Cell membrane</keyword>
<dbReference type="InterPro" id="IPR001296">
    <property type="entry name" value="Glyco_trans_1"/>
</dbReference>
<dbReference type="Gene3D" id="3.40.50.11820">
    <property type="match status" value="1"/>
</dbReference>
<keyword evidence="4" id="KW-0808">Transferase</keyword>